<evidence type="ECO:0000256" key="5">
    <source>
        <dbReference type="ARBA" id="ARBA00022737"/>
    </source>
</evidence>
<sequence>MTDKEKLMPIVDASLNADEETLETIFFIAELAVHCTARKPSQWLDLGHAVNVLAPLVEKWKPIENEVEEYCGIHCSLSLTQMVKVWPEAEGKDYGSYVDLDHSKSSIPARPIGFANSFTSANGL</sequence>
<evidence type="ECO:0000256" key="6">
    <source>
        <dbReference type="ARBA" id="ARBA00022989"/>
    </source>
</evidence>
<keyword evidence="5" id="KW-0677">Repeat</keyword>
<keyword evidence="9" id="KW-0325">Glycoprotein</keyword>
<evidence type="ECO:0000256" key="2">
    <source>
        <dbReference type="ARBA" id="ARBA00022614"/>
    </source>
</evidence>
<keyword evidence="11" id="KW-1185">Reference proteome</keyword>
<evidence type="ECO:0000256" key="7">
    <source>
        <dbReference type="ARBA" id="ARBA00023136"/>
    </source>
</evidence>
<dbReference type="AlphaFoldDB" id="A0A9K3H633"/>
<evidence type="ECO:0000256" key="1">
    <source>
        <dbReference type="ARBA" id="ARBA00004167"/>
    </source>
</evidence>
<evidence type="ECO:0000256" key="8">
    <source>
        <dbReference type="ARBA" id="ARBA00023170"/>
    </source>
</evidence>
<evidence type="ECO:0000313" key="11">
    <source>
        <dbReference type="Proteomes" id="UP000215914"/>
    </source>
</evidence>
<reference evidence="10" key="2">
    <citation type="submission" date="2020-06" db="EMBL/GenBank/DDBJ databases">
        <title>Helianthus annuus Genome sequencing and assembly Release 2.</title>
        <authorList>
            <person name="Gouzy J."/>
            <person name="Langlade N."/>
            <person name="Munos S."/>
        </authorList>
    </citation>
    <scope>NUCLEOTIDE SEQUENCE</scope>
    <source>
        <tissue evidence="10">Leaves</tissue>
    </source>
</reference>
<organism evidence="10 11">
    <name type="scientific">Helianthus annuus</name>
    <name type="common">Common sunflower</name>
    <dbReference type="NCBI Taxonomy" id="4232"/>
    <lineage>
        <taxon>Eukaryota</taxon>
        <taxon>Viridiplantae</taxon>
        <taxon>Streptophyta</taxon>
        <taxon>Embryophyta</taxon>
        <taxon>Tracheophyta</taxon>
        <taxon>Spermatophyta</taxon>
        <taxon>Magnoliopsida</taxon>
        <taxon>eudicotyledons</taxon>
        <taxon>Gunneridae</taxon>
        <taxon>Pentapetalae</taxon>
        <taxon>asterids</taxon>
        <taxon>campanulids</taxon>
        <taxon>Asterales</taxon>
        <taxon>Asteraceae</taxon>
        <taxon>Asteroideae</taxon>
        <taxon>Heliantheae alliance</taxon>
        <taxon>Heliantheae</taxon>
        <taxon>Helianthus</taxon>
    </lineage>
</organism>
<reference evidence="10" key="1">
    <citation type="journal article" date="2017" name="Nature">
        <title>The sunflower genome provides insights into oil metabolism, flowering and Asterid evolution.</title>
        <authorList>
            <person name="Badouin H."/>
            <person name="Gouzy J."/>
            <person name="Grassa C.J."/>
            <person name="Murat F."/>
            <person name="Staton S.E."/>
            <person name="Cottret L."/>
            <person name="Lelandais-Briere C."/>
            <person name="Owens G.L."/>
            <person name="Carrere S."/>
            <person name="Mayjonade B."/>
            <person name="Legrand L."/>
            <person name="Gill N."/>
            <person name="Kane N.C."/>
            <person name="Bowers J.E."/>
            <person name="Hubner S."/>
            <person name="Bellec A."/>
            <person name="Berard A."/>
            <person name="Berges H."/>
            <person name="Blanchet N."/>
            <person name="Boniface M.C."/>
            <person name="Brunel D."/>
            <person name="Catrice O."/>
            <person name="Chaidir N."/>
            <person name="Claudel C."/>
            <person name="Donnadieu C."/>
            <person name="Faraut T."/>
            <person name="Fievet G."/>
            <person name="Helmstetter N."/>
            <person name="King M."/>
            <person name="Knapp S.J."/>
            <person name="Lai Z."/>
            <person name="Le Paslier M.C."/>
            <person name="Lippi Y."/>
            <person name="Lorenzon L."/>
            <person name="Mandel J.R."/>
            <person name="Marage G."/>
            <person name="Marchand G."/>
            <person name="Marquand E."/>
            <person name="Bret-Mestries E."/>
            <person name="Morien E."/>
            <person name="Nambeesan S."/>
            <person name="Nguyen T."/>
            <person name="Pegot-Espagnet P."/>
            <person name="Pouilly N."/>
            <person name="Raftis F."/>
            <person name="Sallet E."/>
            <person name="Schiex T."/>
            <person name="Thomas J."/>
            <person name="Vandecasteele C."/>
            <person name="Vares D."/>
            <person name="Vear F."/>
            <person name="Vautrin S."/>
            <person name="Crespi M."/>
            <person name="Mangin B."/>
            <person name="Burke J.M."/>
            <person name="Salse J."/>
            <person name="Munos S."/>
            <person name="Vincourt P."/>
            <person name="Rieseberg L.H."/>
            <person name="Langlade N.B."/>
        </authorList>
    </citation>
    <scope>NUCLEOTIDE SEQUENCE</scope>
    <source>
        <tissue evidence="10">Leaves</tissue>
    </source>
</reference>
<protein>
    <submittedName>
        <fullName evidence="10">Uncharacterized protein</fullName>
    </submittedName>
</protein>
<keyword evidence="3" id="KW-0812">Transmembrane</keyword>
<keyword evidence="7" id="KW-0472">Membrane</keyword>
<keyword evidence="4" id="KW-0732">Signal</keyword>
<dbReference type="InterPro" id="IPR052422">
    <property type="entry name" value="Auxin_Ser/Thr_Kinase"/>
</dbReference>
<dbReference type="EMBL" id="MNCJ02000329">
    <property type="protein sequence ID" value="KAF5768625.1"/>
    <property type="molecule type" value="Genomic_DNA"/>
</dbReference>
<keyword evidence="6" id="KW-1133">Transmembrane helix</keyword>
<keyword evidence="2" id="KW-0433">Leucine-rich repeat</keyword>
<dbReference type="Proteomes" id="UP000215914">
    <property type="component" value="Unassembled WGS sequence"/>
</dbReference>
<proteinExistence type="predicted"/>
<evidence type="ECO:0000256" key="9">
    <source>
        <dbReference type="ARBA" id="ARBA00023180"/>
    </source>
</evidence>
<evidence type="ECO:0000313" key="10">
    <source>
        <dbReference type="EMBL" id="KAF5768625.1"/>
    </source>
</evidence>
<name>A0A9K3H633_HELAN</name>
<accession>A0A9K3H633</accession>
<comment type="subcellular location">
    <subcellularLocation>
        <location evidence="1">Membrane</location>
        <topology evidence="1">Single-pass membrane protein</topology>
    </subcellularLocation>
</comment>
<keyword evidence="8" id="KW-0675">Receptor</keyword>
<dbReference type="PANTHER" id="PTHR47986">
    <property type="entry name" value="OSJNBA0070M12.3 PROTEIN"/>
    <property type="match status" value="1"/>
</dbReference>
<dbReference type="GO" id="GO:0016020">
    <property type="term" value="C:membrane"/>
    <property type="evidence" value="ECO:0007669"/>
    <property type="project" value="UniProtKB-SubCell"/>
</dbReference>
<comment type="caution">
    <text evidence="10">The sequence shown here is derived from an EMBL/GenBank/DDBJ whole genome shotgun (WGS) entry which is preliminary data.</text>
</comment>
<dbReference type="Gramene" id="mRNA:HanXRQr2_Chr14g0638541">
    <property type="protein sequence ID" value="CDS:HanXRQr2_Chr14g0638541.1"/>
    <property type="gene ID" value="HanXRQr2_Chr14g0638541"/>
</dbReference>
<evidence type="ECO:0000256" key="3">
    <source>
        <dbReference type="ARBA" id="ARBA00022692"/>
    </source>
</evidence>
<gene>
    <name evidence="10" type="ORF">HanXRQr2_Chr14g0638541</name>
</gene>
<evidence type="ECO:0000256" key="4">
    <source>
        <dbReference type="ARBA" id="ARBA00022729"/>
    </source>
</evidence>
<dbReference type="PANTHER" id="PTHR47986:SF13">
    <property type="entry name" value="RECEPTOR PROTEIN KINASE TMK1-LIKE"/>
    <property type="match status" value="1"/>
</dbReference>